<proteinExistence type="predicted"/>
<dbReference type="PANTHER" id="PTHR46652">
    <property type="entry name" value="LEUCINE-RICH REPEAT AND IQ DOMAIN-CONTAINING PROTEIN 1-RELATED"/>
    <property type="match status" value="1"/>
</dbReference>
<organism evidence="3 4">
    <name type="scientific">Angomonas deanei</name>
    <dbReference type="NCBI Taxonomy" id="59799"/>
    <lineage>
        <taxon>Eukaryota</taxon>
        <taxon>Discoba</taxon>
        <taxon>Euglenozoa</taxon>
        <taxon>Kinetoplastea</taxon>
        <taxon>Metakinetoplastina</taxon>
        <taxon>Trypanosomatida</taxon>
        <taxon>Trypanosomatidae</taxon>
        <taxon>Strigomonadinae</taxon>
        <taxon>Angomonas</taxon>
    </lineage>
</organism>
<dbReference type="Gene3D" id="3.80.10.10">
    <property type="entry name" value="Ribonuclease Inhibitor"/>
    <property type="match status" value="1"/>
</dbReference>
<evidence type="ECO:0000256" key="2">
    <source>
        <dbReference type="ARBA" id="ARBA00022737"/>
    </source>
</evidence>
<dbReference type="InterPro" id="IPR032675">
    <property type="entry name" value="LRR_dom_sf"/>
</dbReference>
<dbReference type="PANTHER" id="PTHR46652:SF3">
    <property type="entry name" value="LEUCINE-RICH REPEAT-CONTAINING PROTEIN 9"/>
    <property type="match status" value="1"/>
</dbReference>
<dbReference type="InterPro" id="IPR050836">
    <property type="entry name" value="SDS22/Internalin_LRR"/>
</dbReference>
<evidence type="ECO:0000256" key="1">
    <source>
        <dbReference type="ARBA" id="ARBA00022614"/>
    </source>
</evidence>
<dbReference type="VEuPathDB" id="TriTrypDB:ADEAN_001026500"/>
<dbReference type="AlphaFoldDB" id="A0A7G2CSC0"/>
<evidence type="ECO:0000313" key="3">
    <source>
        <dbReference type="EMBL" id="CAD2222718.1"/>
    </source>
</evidence>
<keyword evidence="1" id="KW-0433">Leucine-rich repeat</keyword>
<dbReference type="Proteomes" id="UP000515908">
    <property type="component" value="Chromosome 28"/>
</dbReference>
<dbReference type="EMBL" id="LR877172">
    <property type="protein sequence ID" value="CAD2222718.1"/>
    <property type="molecule type" value="Genomic_DNA"/>
</dbReference>
<accession>A0A7G2CSC0</accession>
<evidence type="ECO:0008006" key="5">
    <source>
        <dbReference type="Google" id="ProtNLM"/>
    </source>
</evidence>
<evidence type="ECO:0000313" key="4">
    <source>
        <dbReference type="Proteomes" id="UP000515908"/>
    </source>
</evidence>
<protein>
    <recommendedName>
        <fullName evidence="5">Leucine Rich repeat</fullName>
    </recommendedName>
</protein>
<gene>
    <name evidence="3" type="ORF">ADEAN_001026500</name>
</gene>
<sequence length="416" mass="46024">MFIFQHIADYAAYFEDPPPLALAAVNAHARECGERRREGLLGCCITTGASQVYRTFRMNATHVERLECARWWLERQCDYPLYILVKFDGTKSFMQIPALNAISQQLLERKVDHTLELNIRNLKSILPFAVLLRQSRDIRLYECRLKDLEVMKGLGRLRTVELSSVRDIIHLDPLASCPNLTSIHILYCADVVSAERLGQLQQLREVVIWSCANRSIDFLKGCAMLESIDVSGCTKLTSLDALKGLQKVRKLDAHYSGIRRLGDLTGCVSLRTVDVSGCVELNSLDGLSGLHQLRTLNANHSGIANIQGLTGCVSLETVDVSGCARLNSLDGLSCLMELRTLNARKSGIERIGDLTGCVALASVDVSRCRTLTSLNGLSGLPNLRMLDVSGTGVPRDERPEGCPALRSVQFGDLQFY</sequence>
<keyword evidence="4" id="KW-1185">Reference proteome</keyword>
<name>A0A7G2CSC0_9TRYP</name>
<reference evidence="3 4" key="1">
    <citation type="submission" date="2020-08" db="EMBL/GenBank/DDBJ databases">
        <authorList>
            <person name="Newling K."/>
            <person name="Davey J."/>
            <person name="Forrester S."/>
        </authorList>
    </citation>
    <scope>NUCLEOTIDE SEQUENCE [LARGE SCALE GENOMIC DNA]</scope>
    <source>
        <strain evidence="4">Crithidia deanei Carvalho (ATCC PRA-265)</strain>
    </source>
</reference>
<dbReference type="SUPFAM" id="SSF52058">
    <property type="entry name" value="L domain-like"/>
    <property type="match status" value="1"/>
</dbReference>
<keyword evidence="2" id="KW-0677">Repeat</keyword>